<feature type="domain" description="PD-(D/E)XK endonuclease-like" evidence="10">
    <location>
        <begin position="759"/>
        <end position="1053"/>
    </location>
</feature>
<dbReference type="GO" id="GO:0006281">
    <property type="term" value="P:DNA repair"/>
    <property type="evidence" value="ECO:0007669"/>
    <property type="project" value="UniProtKB-KW"/>
</dbReference>
<evidence type="ECO:0000256" key="6">
    <source>
        <dbReference type="ARBA" id="ARBA00022839"/>
    </source>
</evidence>
<keyword evidence="4 11" id="KW-0378">Hydrolase</keyword>
<gene>
    <name evidence="11" type="ORF">PP769_10625</name>
</gene>
<dbReference type="GO" id="GO:0008854">
    <property type="term" value="F:exodeoxyribonuclease V activity"/>
    <property type="evidence" value="ECO:0007669"/>
    <property type="project" value="UniProtKB-EC"/>
</dbReference>
<dbReference type="RefSeq" id="WP_312640027.1">
    <property type="nucleotide sequence ID" value="NZ_CP116967.1"/>
</dbReference>
<dbReference type="Proteomes" id="UP001302719">
    <property type="component" value="Chromosome"/>
</dbReference>
<evidence type="ECO:0000256" key="9">
    <source>
        <dbReference type="ARBA" id="ARBA00023204"/>
    </source>
</evidence>
<dbReference type="InterPro" id="IPR027417">
    <property type="entry name" value="P-loop_NTPase"/>
</dbReference>
<dbReference type="EC" id="3.1.11.5" evidence="11"/>
<keyword evidence="12" id="KW-1185">Reference proteome</keyword>
<dbReference type="Gene3D" id="3.40.50.300">
    <property type="entry name" value="P-loop containing nucleotide triphosphate hydrolases"/>
    <property type="match status" value="2"/>
</dbReference>
<dbReference type="InterPro" id="IPR038726">
    <property type="entry name" value="PDDEXK_AddAB-type"/>
</dbReference>
<keyword evidence="9" id="KW-0234">DNA repair</keyword>
<dbReference type="Pfam" id="PF12705">
    <property type="entry name" value="PDDEXK_1"/>
    <property type="match status" value="1"/>
</dbReference>
<organism evidence="11 12">
    <name type="scientific">Candidatus Nitrospira allomarina</name>
    <dbReference type="NCBI Taxonomy" id="3020900"/>
    <lineage>
        <taxon>Bacteria</taxon>
        <taxon>Pseudomonadati</taxon>
        <taxon>Nitrospirota</taxon>
        <taxon>Nitrospiria</taxon>
        <taxon>Nitrospirales</taxon>
        <taxon>Nitrospiraceae</taxon>
        <taxon>Nitrospira</taxon>
    </lineage>
</organism>
<keyword evidence="2" id="KW-0547">Nucleotide-binding</keyword>
<evidence type="ECO:0000256" key="4">
    <source>
        <dbReference type="ARBA" id="ARBA00022801"/>
    </source>
</evidence>
<dbReference type="InterPro" id="IPR011604">
    <property type="entry name" value="PDDEXK-like_dom_sf"/>
</dbReference>
<keyword evidence="5" id="KW-0347">Helicase</keyword>
<dbReference type="GO" id="GO:0003677">
    <property type="term" value="F:DNA binding"/>
    <property type="evidence" value="ECO:0007669"/>
    <property type="project" value="UniProtKB-KW"/>
</dbReference>
<keyword evidence="6" id="KW-0269">Exonuclease</keyword>
<reference evidence="11 12" key="1">
    <citation type="submission" date="2023-01" db="EMBL/GenBank/DDBJ databases">
        <title>Cultivation and genomic characterization of new, ubiquitous marine nitrite-oxidizing bacteria from the Nitrospirales.</title>
        <authorList>
            <person name="Mueller A.J."/>
            <person name="Daebeler A."/>
            <person name="Herbold C.W."/>
            <person name="Kirkegaard R.H."/>
            <person name="Daims H."/>
        </authorList>
    </citation>
    <scope>NUCLEOTIDE SEQUENCE [LARGE SCALE GENOMIC DNA]</scope>
    <source>
        <strain evidence="11 12">VA</strain>
    </source>
</reference>
<evidence type="ECO:0000256" key="5">
    <source>
        <dbReference type="ARBA" id="ARBA00022806"/>
    </source>
</evidence>
<evidence type="ECO:0000256" key="3">
    <source>
        <dbReference type="ARBA" id="ARBA00022763"/>
    </source>
</evidence>
<dbReference type="GO" id="GO:0004386">
    <property type="term" value="F:helicase activity"/>
    <property type="evidence" value="ECO:0007669"/>
    <property type="project" value="UniProtKB-KW"/>
</dbReference>
<dbReference type="AlphaFoldDB" id="A0AA96G8N6"/>
<dbReference type="Gene3D" id="3.90.320.10">
    <property type="match status" value="1"/>
</dbReference>
<dbReference type="EMBL" id="CP116967">
    <property type="protein sequence ID" value="WNM56437.1"/>
    <property type="molecule type" value="Genomic_DNA"/>
</dbReference>
<sequence>MFTLVSGPFSPHLESALVETVLQIKSADSRAPLAILVPSDSLRRRLQWLLCAEHSCALFNLHVLTFHQFALHLHAEQAALGSLEAEVSSFELVGDFFYEYLLAVLLEKSGQTVGPFADLQGSSGLRQAVWRSIRDLLEAQVEPRLALRAVEEGLFDEIAVTRLAGLLKLQEAIVNVSRQLGVGLPEDLANSVIPWVAASPFVARLSTVIYYGFYDITQVQLSLLEEVARTNSVKVFFPLTDQPAYQFAQRFLDRHLLKAGVVYQPLQVRHEPLESANRTESSPSVQVVNVIGSQGELVFTCKAILHAVETTGHTFHEIGVVARTLDPYGLFLRRVFEEHRIPFSTTATLPLLEEPVAKIWWQLAGLREEGYPWQALLNVVTSPYYRSPSVNGCSTHEQKPIWSQAIRHWRLMQGRDDWERLAAVANDPEAIGDWQRKVGLPLEEASVAIQQCADVVGRLIADCQALPESGPISELTLAFEALVNTHLSLLQEKTSSRKEERDQAHQAGLAQAFEQVMTQLKQLDRVGTQVTWGAWVEVFRGALEGTRMPVPGQSPLGVQVFDAMAARGHAFRTVFILGMNDQVFPRVVREDAFLRDGDRRVLAESLGYKIDEKLHGFDEESLLFALLRHSARDRVYLVYQRSDHKGRPLLPSPLLNECVKNVPGCSESEISVPLRVAERVRIPYFSPGEETGQEARLRYLLQGRAIQTDSLGPSFWWKLLRHGLKAVAALERTSTGAGSYDGIMAVEGTHWQELLSRGLSPSALEHYAQCPFRYWMDHALHTRNVREAISREMPSRVWGELGHAILRHVYRYLIDHKWPVSSIESDHLSSLIASTINQVCDKYATHYGKGYVVLWERMKTQLGAVVFAMIEHDQEEYVDQAMVPVDCEIGAEGEIVDGVPGGSTLLKIHGRVDRVDRQSDGPRTRIVDYKFAGGLATRTEHPDLVNEALRGRRLQPPLYSLMSTLSLAGHPGEHSKEIMSPHPAMHSVEFRFIRPLQSAPLTFSSFHSSIWATPTGDQLLRTIRRWIEGIRTGQFFVLPGSYCRDCSWSVACRFQHHPSWVRAYGIPLAKEFRQGRKQRATHE</sequence>
<keyword evidence="3" id="KW-0227">DNA damage</keyword>
<evidence type="ECO:0000313" key="12">
    <source>
        <dbReference type="Proteomes" id="UP001302719"/>
    </source>
</evidence>
<dbReference type="GO" id="GO:0006310">
    <property type="term" value="P:DNA recombination"/>
    <property type="evidence" value="ECO:0007669"/>
    <property type="project" value="TreeGrafter"/>
</dbReference>
<protein>
    <submittedName>
        <fullName evidence="11">Exodeoxyribonuclease V subunit gamma</fullName>
        <ecNumber evidence="11">3.1.11.5</ecNumber>
    </submittedName>
</protein>
<name>A0AA96G8N6_9BACT</name>
<evidence type="ECO:0000256" key="1">
    <source>
        <dbReference type="ARBA" id="ARBA00022722"/>
    </source>
</evidence>
<proteinExistence type="predicted"/>
<evidence type="ECO:0000256" key="7">
    <source>
        <dbReference type="ARBA" id="ARBA00022840"/>
    </source>
</evidence>
<keyword evidence="1" id="KW-0540">Nuclease</keyword>
<dbReference type="PANTHER" id="PTHR30591">
    <property type="entry name" value="RECBCD ENZYME SUBUNIT RECC"/>
    <property type="match status" value="1"/>
</dbReference>
<evidence type="ECO:0000259" key="10">
    <source>
        <dbReference type="Pfam" id="PF12705"/>
    </source>
</evidence>
<evidence type="ECO:0000256" key="2">
    <source>
        <dbReference type="ARBA" id="ARBA00022741"/>
    </source>
</evidence>
<keyword evidence="8" id="KW-0238">DNA-binding</keyword>
<dbReference type="PANTHER" id="PTHR30591:SF1">
    <property type="entry name" value="RECBCD ENZYME SUBUNIT RECC"/>
    <property type="match status" value="1"/>
</dbReference>
<dbReference type="SUPFAM" id="SSF52540">
    <property type="entry name" value="P-loop containing nucleoside triphosphate hydrolases"/>
    <property type="match status" value="1"/>
</dbReference>
<accession>A0AA96G8N6</accession>
<evidence type="ECO:0000313" key="11">
    <source>
        <dbReference type="EMBL" id="WNM56437.1"/>
    </source>
</evidence>
<keyword evidence="7" id="KW-0067">ATP-binding</keyword>
<dbReference type="KEGG" id="nall:PP769_10625"/>
<evidence type="ECO:0000256" key="8">
    <source>
        <dbReference type="ARBA" id="ARBA00023125"/>
    </source>
</evidence>
<dbReference type="GO" id="GO:0005524">
    <property type="term" value="F:ATP binding"/>
    <property type="evidence" value="ECO:0007669"/>
    <property type="project" value="UniProtKB-KW"/>
</dbReference>